<sequence length="518" mass="57211">MASPTPPTQQQYPQGLPSISSLTNEFPRPSSQRSPDQHSLNDSTRDSGTWQPPQSKPNNQGLHLSTLLNPDDSPPRQSIPSTPQSARIPATFQAGNSQLPSINQGFQHDPNRDSRDYAATLDSRRSSVDSRMHQGFNNLYINNNNNKTPQSPYESANTSQVSLAASLRRPNGVPMSPLSGRSSVSRHPAPRVAPPIMPVGRMPGGPDPTAAKPTQGFAWAFPDQAIPEERRTSDSGDSSVSRGVSRQNSFAASSIRSSIFSTDSHLPPGQRRFDEGDATTHHHSMQHRSIQGLQNDAQAQAVGNYSRTPELRVSHKLAERKRRSEMKDLFEDLNKAVPANGGTKASKWEILTKAIDYIRSAQHNERQLAAEVQRLQREAGYARESHKENEMHKDHSQAAVGLHFHHSQSKAQLDLDTGTDLQLQELQCKESSMEDTEDEAIGLFQTLNRMVLRCSAHLATACDLQVHLHESKLAHTAGTSIDSHMGFERLGMENILSFFETGKAVTPVNMHFFDQAKL</sequence>
<dbReference type="SMART" id="SM00353">
    <property type="entry name" value="HLH"/>
    <property type="match status" value="1"/>
</dbReference>
<comment type="caution">
    <text evidence="5">The sequence shown here is derived from an EMBL/GenBank/DDBJ whole genome shotgun (WGS) entry which is preliminary data.</text>
</comment>
<dbReference type="PANTHER" id="PTHR10328:SF15">
    <property type="entry name" value="BHLH TRANSCRIPTION FACTOR"/>
    <property type="match status" value="1"/>
</dbReference>
<dbReference type="GO" id="GO:0090575">
    <property type="term" value="C:RNA polymerase II transcription regulator complex"/>
    <property type="evidence" value="ECO:0007669"/>
    <property type="project" value="TreeGrafter"/>
</dbReference>
<dbReference type="PROSITE" id="PS50888">
    <property type="entry name" value="BHLH"/>
    <property type="match status" value="1"/>
</dbReference>
<keyword evidence="1" id="KW-0238">DNA-binding</keyword>
<name>A0A3M7I442_HORWE</name>
<feature type="compositionally biased region" description="Polar residues" evidence="3">
    <location>
        <begin position="17"/>
        <end position="68"/>
    </location>
</feature>
<dbReference type="Gene3D" id="4.10.280.10">
    <property type="entry name" value="Helix-loop-helix DNA-binding domain"/>
    <property type="match status" value="1"/>
</dbReference>
<feature type="domain" description="BHLH" evidence="4">
    <location>
        <begin position="310"/>
        <end position="361"/>
    </location>
</feature>
<evidence type="ECO:0000313" key="6">
    <source>
        <dbReference type="Proteomes" id="UP000281677"/>
    </source>
</evidence>
<dbReference type="GO" id="GO:0003700">
    <property type="term" value="F:DNA-binding transcription factor activity"/>
    <property type="evidence" value="ECO:0007669"/>
    <property type="project" value="TreeGrafter"/>
</dbReference>
<dbReference type="Proteomes" id="UP000281677">
    <property type="component" value="Unassembled WGS sequence"/>
</dbReference>
<dbReference type="SUPFAM" id="SSF47459">
    <property type="entry name" value="HLH, helix-loop-helix DNA-binding domain"/>
    <property type="match status" value="1"/>
</dbReference>
<evidence type="ECO:0000256" key="2">
    <source>
        <dbReference type="ARBA" id="ARBA00023242"/>
    </source>
</evidence>
<dbReference type="GO" id="GO:0045944">
    <property type="term" value="P:positive regulation of transcription by RNA polymerase II"/>
    <property type="evidence" value="ECO:0007669"/>
    <property type="project" value="TreeGrafter"/>
</dbReference>
<proteinExistence type="predicted"/>
<evidence type="ECO:0000256" key="3">
    <source>
        <dbReference type="SAM" id="MobiDB-lite"/>
    </source>
</evidence>
<feature type="compositionally biased region" description="Polar residues" evidence="3">
    <location>
        <begin position="75"/>
        <end position="85"/>
    </location>
</feature>
<evidence type="ECO:0000256" key="1">
    <source>
        <dbReference type="ARBA" id="ARBA00023125"/>
    </source>
</evidence>
<dbReference type="OrthoDB" id="8964853at2759"/>
<evidence type="ECO:0000313" key="5">
    <source>
        <dbReference type="EMBL" id="RMZ20208.1"/>
    </source>
</evidence>
<reference evidence="5 6" key="1">
    <citation type="journal article" date="2018" name="BMC Genomics">
        <title>Genomic evidence for intraspecific hybridization in a clonal and extremely halotolerant yeast.</title>
        <authorList>
            <person name="Gostincar C."/>
            <person name="Stajich J.E."/>
            <person name="Zupancic J."/>
            <person name="Zalar P."/>
            <person name="Gunde-Cimerman N."/>
        </authorList>
    </citation>
    <scope>NUCLEOTIDE SEQUENCE [LARGE SCALE GENOMIC DNA]</scope>
    <source>
        <strain evidence="5 6">EXF-120</strain>
    </source>
</reference>
<dbReference type="InterPro" id="IPR011598">
    <property type="entry name" value="bHLH_dom"/>
</dbReference>
<organism evidence="5 6">
    <name type="scientific">Hortaea werneckii</name>
    <name type="common">Black yeast</name>
    <name type="synonym">Cladosporium werneckii</name>
    <dbReference type="NCBI Taxonomy" id="91943"/>
    <lineage>
        <taxon>Eukaryota</taxon>
        <taxon>Fungi</taxon>
        <taxon>Dikarya</taxon>
        <taxon>Ascomycota</taxon>
        <taxon>Pezizomycotina</taxon>
        <taxon>Dothideomycetes</taxon>
        <taxon>Dothideomycetidae</taxon>
        <taxon>Mycosphaerellales</taxon>
        <taxon>Teratosphaeriaceae</taxon>
        <taxon>Hortaea</taxon>
    </lineage>
</organism>
<feature type="region of interest" description="Disordered" evidence="3">
    <location>
        <begin position="1"/>
        <end position="115"/>
    </location>
</feature>
<feature type="region of interest" description="Disordered" evidence="3">
    <location>
        <begin position="168"/>
        <end position="190"/>
    </location>
</feature>
<dbReference type="AlphaFoldDB" id="A0A3M7I442"/>
<evidence type="ECO:0000259" key="4">
    <source>
        <dbReference type="PROSITE" id="PS50888"/>
    </source>
</evidence>
<feature type="region of interest" description="Disordered" evidence="3">
    <location>
        <begin position="228"/>
        <end position="290"/>
    </location>
</feature>
<dbReference type="GO" id="GO:0003677">
    <property type="term" value="F:DNA binding"/>
    <property type="evidence" value="ECO:0007669"/>
    <property type="project" value="UniProtKB-KW"/>
</dbReference>
<feature type="compositionally biased region" description="Polar residues" evidence="3">
    <location>
        <begin position="93"/>
        <end position="106"/>
    </location>
</feature>
<keyword evidence="2" id="KW-0539">Nucleus</keyword>
<dbReference type="InterPro" id="IPR036638">
    <property type="entry name" value="HLH_DNA-bd_sf"/>
</dbReference>
<dbReference type="PANTHER" id="PTHR10328">
    <property type="entry name" value="PROTEIN MAX MYC-ASSOCIATED FACTOR X"/>
    <property type="match status" value="1"/>
</dbReference>
<accession>A0A3M7I442</accession>
<feature type="compositionally biased region" description="Low complexity" evidence="3">
    <location>
        <begin position="235"/>
        <end position="261"/>
    </location>
</feature>
<dbReference type="Pfam" id="PF00010">
    <property type="entry name" value="HLH"/>
    <property type="match status" value="1"/>
</dbReference>
<feature type="compositionally biased region" description="Basic and acidic residues" evidence="3">
    <location>
        <begin position="271"/>
        <end position="280"/>
    </location>
</feature>
<dbReference type="GO" id="GO:0046983">
    <property type="term" value="F:protein dimerization activity"/>
    <property type="evidence" value="ECO:0007669"/>
    <property type="project" value="InterPro"/>
</dbReference>
<gene>
    <name evidence="5" type="ORF">D0859_15787</name>
</gene>
<dbReference type="EMBL" id="QWIT01000846">
    <property type="protein sequence ID" value="RMZ20208.1"/>
    <property type="molecule type" value="Genomic_DNA"/>
</dbReference>
<protein>
    <recommendedName>
        <fullName evidence="4">BHLH domain-containing protein</fullName>
    </recommendedName>
</protein>